<dbReference type="PaxDb" id="55529-EKX37184"/>
<keyword evidence="3" id="KW-0804">Transcription</keyword>
<feature type="compositionally biased region" description="Polar residues" evidence="7">
    <location>
        <begin position="74"/>
        <end position="85"/>
    </location>
</feature>
<sequence length="214" mass="23875">MGAVQQGAGMGAVQQGQRISQPGMSQGQSQYLQSKPANMSHQGVQNASLQHGTGQPSAVQSSVTTRHVPGQGGTPASSTMNDRQVLQQQMQQAQQQKQQQMLKALPIPAEEQIHQAPPLPFVKENEIKRKRLFVPDLRKMMYGFGDHKAPLPETVDLMDDIVHDFVVRMAIDDILFLVRKHPKMYYRARELARTDKELTQARNATEGITKVKLK</sequence>
<name>L1IMR6_GUITC</name>
<dbReference type="RefSeq" id="XP_005824164.1">
    <property type="nucleotide sequence ID" value="XM_005824107.1"/>
</dbReference>
<dbReference type="InterPro" id="IPR009072">
    <property type="entry name" value="Histone-fold"/>
</dbReference>
<reference evidence="10" key="2">
    <citation type="submission" date="2012-11" db="EMBL/GenBank/DDBJ databases">
        <authorList>
            <person name="Kuo A."/>
            <person name="Curtis B.A."/>
            <person name="Tanifuji G."/>
            <person name="Burki F."/>
            <person name="Gruber A."/>
            <person name="Irimia M."/>
            <person name="Maruyama S."/>
            <person name="Arias M.C."/>
            <person name="Ball S.G."/>
            <person name="Gile G.H."/>
            <person name="Hirakawa Y."/>
            <person name="Hopkins J.F."/>
            <person name="Rensing S.A."/>
            <person name="Schmutz J."/>
            <person name="Symeonidi A."/>
            <person name="Elias M."/>
            <person name="Eveleigh R.J."/>
            <person name="Herman E.K."/>
            <person name="Klute M.J."/>
            <person name="Nakayama T."/>
            <person name="Obornik M."/>
            <person name="Reyes-Prieto A."/>
            <person name="Armbrust E.V."/>
            <person name="Aves S.J."/>
            <person name="Beiko R.G."/>
            <person name="Coutinho P."/>
            <person name="Dacks J.B."/>
            <person name="Durnford D.G."/>
            <person name="Fast N.M."/>
            <person name="Green B.R."/>
            <person name="Grisdale C."/>
            <person name="Hempe F."/>
            <person name="Henrissat B."/>
            <person name="Hoppner M.P."/>
            <person name="Ishida K.-I."/>
            <person name="Kim E."/>
            <person name="Koreny L."/>
            <person name="Kroth P.G."/>
            <person name="Liu Y."/>
            <person name="Malik S.-B."/>
            <person name="Maier U.G."/>
            <person name="McRose D."/>
            <person name="Mock T."/>
            <person name="Neilson J.A."/>
            <person name="Onodera N.T."/>
            <person name="Poole A.M."/>
            <person name="Pritham E.J."/>
            <person name="Richards T.A."/>
            <person name="Rocap G."/>
            <person name="Roy S.W."/>
            <person name="Sarai C."/>
            <person name="Schaack S."/>
            <person name="Shirato S."/>
            <person name="Slamovits C.H."/>
            <person name="Spencer D.F."/>
            <person name="Suzuki S."/>
            <person name="Worden A.Z."/>
            <person name="Zauner S."/>
            <person name="Barry K."/>
            <person name="Bell C."/>
            <person name="Bharti A.K."/>
            <person name="Crow J.A."/>
            <person name="Grimwood J."/>
            <person name="Kramer R."/>
            <person name="Lindquist E."/>
            <person name="Lucas S."/>
            <person name="Salamov A."/>
            <person name="McFadden G.I."/>
            <person name="Lane C.E."/>
            <person name="Keeling P.J."/>
            <person name="Gray M.W."/>
            <person name="Grigoriev I.V."/>
            <person name="Archibald J.M."/>
        </authorList>
    </citation>
    <scope>NUCLEOTIDE SEQUENCE</scope>
    <source>
        <strain evidence="10">CCMP2712</strain>
    </source>
</reference>
<dbReference type="STRING" id="905079.L1IMR6"/>
<dbReference type="PANTHER" id="PTHR11380:SF5">
    <property type="entry name" value="TRANSCRIPTION INITIATION FACTOR TFIID SUBUNIT 13"/>
    <property type="match status" value="1"/>
</dbReference>
<reference evidence="9" key="3">
    <citation type="submission" date="2015-06" db="UniProtKB">
        <authorList>
            <consortium name="EnsemblProtists"/>
        </authorList>
    </citation>
    <scope>IDENTIFICATION</scope>
</reference>
<keyword evidence="10" id="KW-1185">Reference proteome</keyword>
<dbReference type="EMBL" id="JH993062">
    <property type="protein sequence ID" value="EKX37184.1"/>
    <property type="molecule type" value="Genomic_DNA"/>
</dbReference>
<feature type="compositionally biased region" description="Polar residues" evidence="7">
    <location>
        <begin position="18"/>
        <end position="65"/>
    </location>
</feature>
<dbReference type="KEGG" id="gtt:GUITHDRAFT_116598"/>
<feature type="compositionally biased region" description="Low complexity" evidence="7">
    <location>
        <begin position="1"/>
        <end position="17"/>
    </location>
</feature>
<evidence type="ECO:0000313" key="8">
    <source>
        <dbReference type="EMBL" id="EKX37184.1"/>
    </source>
</evidence>
<feature type="region of interest" description="Disordered" evidence="7">
    <location>
        <begin position="1"/>
        <end position="94"/>
    </location>
</feature>
<dbReference type="SUPFAM" id="SSF47113">
    <property type="entry name" value="Histone-fold"/>
    <property type="match status" value="1"/>
</dbReference>
<dbReference type="CDD" id="cd07978">
    <property type="entry name" value="HFD_TAF13"/>
    <property type="match status" value="1"/>
</dbReference>
<dbReference type="OMA" id="PYGAYHP"/>
<dbReference type="HOGENOM" id="CLU_1291159_0_0_1"/>
<proteinExistence type="inferred from homology"/>
<evidence type="ECO:0000256" key="5">
    <source>
        <dbReference type="ARBA" id="ARBA00038392"/>
    </source>
</evidence>
<dbReference type="GO" id="GO:0046982">
    <property type="term" value="F:protein heterodimerization activity"/>
    <property type="evidence" value="ECO:0007669"/>
    <property type="project" value="InterPro"/>
</dbReference>
<evidence type="ECO:0000313" key="10">
    <source>
        <dbReference type="Proteomes" id="UP000011087"/>
    </source>
</evidence>
<dbReference type="Pfam" id="PF02269">
    <property type="entry name" value="TFIID-18kDa"/>
    <property type="match status" value="1"/>
</dbReference>
<dbReference type="PANTHER" id="PTHR11380">
    <property type="entry name" value="TRANSCRIPTION INITIATION FACTOR TFIID/SUPT3-RELATED"/>
    <property type="match status" value="1"/>
</dbReference>
<keyword evidence="2" id="KW-0805">Transcription regulation</keyword>
<evidence type="ECO:0000256" key="2">
    <source>
        <dbReference type="ARBA" id="ARBA00023015"/>
    </source>
</evidence>
<dbReference type="Gene3D" id="1.10.20.10">
    <property type="entry name" value="Histone, subunit A"/>
    <property type="match status" value="1"/>
</dbReference>
<dbReference type="OrthoDB" id="10266074at2759"/>
<organism evidence="8">
    <name type="scientific">Guillardia theta (strain CCMP2712)</name>
    <name type="common">Cryptophyte</name>
    <dbReference type="NCBI Taxonomy" id="905079"/>
    <lineage>
        <taxon>Eukaryota</taxon>
        <taxon>Cryptophyceae</taxon>
        <taxon>Pyrenomonadales</taxon>
        <taxon>Geminigeraceae</taxon>
        <taxon>Guillardia</taxon>
    </lineage>
</organism>
<dbReference type="AlphaFoldDB" id="L1IMR6"/>
<comment type="similarity">
    <text evidence="5">Belongs to the TAF13 family.</text>
</comment>
<dbReference type="InterPro" id="IPR003195">
    <property type="entry name" value="TFIID_TAF13"/>
</dbReference>
<reference evidence="8 10" key="1">
    <citation type="journal article" date="2012" name="Nature">
        <title>Algal genomes reveal evolutionary mosaicism and the fate of nucleomorphs.</title>
        <authorList>
            <consortium name="DOE Joint Genome Institute"/>
            <person name="Curtis B.A."/>
            <person name="Tanifuji G."/>
            <person name="Burki F."/>
            <person name="Gruber A."/>
            <person name="Irimia M."/>
            <person name="Maruyama S."/>
            <person name="Arias M.C."/>
            <person name="Ball S.G."/>
            <person name="Gile G.H."/>
            <person name="Hirakawa Y."/>
            <person name="Hopkins J.F."/>
            <person name="Kuo A."/>
            <person name="Rensing S.A."/>
            <person name="Schmutz J."/>
            <person name="Symeonidi A."/>
            <person name="Elias M."/>
            <person name="Eveleigh R.J."/>
            <person name="Herman E.K."/>
            <person name="Klute M.J."/>
            <person name="Nakayama T."/>
            <person name="Obornik M."/>
            <person name="Reyes-Prieto A."/>
            <person name="Armbrust E.V."/>
            <person name="Aves S.J."/>
            <person name="Beiko R.G."/>
            <person name="Coutinho P."/>
            <person name="Dacks J.B."/>
            <person name="Durnford D.G."/>
            <person name="Fast N.M."/>
            <person name="Green B.R."/>
            <person name="Grisdale C.J."/>
            <person name="Hempel F."/>
            <person name="Henrissat B."/>
            <person name="Hoppner M.P."/>
            <person name="Ishida K."/>
            <person name="Kim E."/>
            <person name="Koreny L."/>
            <person name="Kroth P.G."/>
            <person name="Liu Y."/>
            <person name="Malik S.B."/>
            <person name="Maier U.G."/>
            <person name="McRose D."/>
            <person name="Mock T."/>
            <person name="Neilson J.A."/>
            <person name="Onodera N.T."/>
            <person name="Poole A.M."/>
            <person name="Pritham E.J."/>
            <person name="Richards T.A."/>
            <person name="Rocap G."/>
            <person name="Roy S.W."/>
            <person name="Sarai C."/>
            <person name="Schaack S."/>
            <person name="Shirato S."/>
            <person name="Slamovits C.H."/>
            <person name="Spencer D.F."/>
            <person name="Suzuki S."/>
            <person name="Worden A.Z."/>
            <person name="Zauner S."/>
            <person name="Barry K."/>
            <person name="Bell C."/>
            <person name="Bharti A.K."/>
            <person name="Crow J.A."/>
            <person name="Grimwood J."/>
            <person name="Kramer R."/>
            <person name="Lindquist E."/>
            <person name="Lucas S."/>
            <person name="Salamov A."/>
            <person name="McFadden G.I."/>
            <person name="Lane C.E."/>
            <person name="Keeling P.J."/>
            <person name="Gray M.W."/>
            <person name="Grigoriev I.V."/>
            <person name="Archibald J.M."/>
        </authorList>
    </citation>
    <scope>NUCLEOTIDE SEQUENCE</scope>
    <source>
        <strain evidence="8 10">CCMP2712</strain>
    </source>
</reference>
<evidence type="ECO:0000256" key="3">
    <source>
        <dbReference type="ARBA" id="ARBA00023163"/>
    </source>
</evidence>
<protein>
    <recommendedName>
        <fullName evidence="6">Transcription initiation factor TFIID subunit 13</fullName>
    </recommendedName>
</protein>
<dbReference type="eggNOG" id="KOG3901">
    <property type="taxonomic scope" value="Eukaryota"/>
</dbReference>
<accession>L1IMR6</accession>
<evidence type="ECO:0000256" key="1">
    <source>
        <dbReference type="ARBA" id="ARBA00004123"/>
    </source>
</evidence>
<dbReference type="EnsemblProtists" id="EKX37184">
    <property type="protein sequence ID" value="EKX37184"/>
    <property type="gene ID" value="GUITHDRAFT_116598"/>
</dbReference>
<evidence type="ECO:0000313" key="9">
    <source>
        <dbReference type="EnsemblProtists" id="EKX37184"/>
    </source>
</evidence>
<dbReference type="GeneID" id="17293979"/>
<gene>
    <name evidence="8" type="ORF">GUITHDRAFT_116598</name>
</gene>
<evidence type="ECO:0000256" key="7">
    <source>
        <dbReference type="SAM" id="MobiDB-lite"/>
    </source>
</evidence>
<keyword evidence="4" id="KW-0539">Nucleus</keyword>
<dbReference type="Proteomes" id="UP000011087">
    <property type="component" value="Unassembled WGS sequence"/>
</dbReference>
<evidence type="ECO:0000256" key="6">
    <source>
        <dbReference type="ARBA" id="ARBA00040136"/>
    </source>
</evidence>
<evidence type="ECO:0000256" key="4">
    <source>
        <dbReference type="ARBA" id="ARBA00023242"/>
    </source>
</evidence>
<comment type="subcellular location">
    <subcellularLocation>
        <location evidence="1">Nucleus</location>
    </subcellularLocation>
</comment>
<dbReference type="GO" id="GO:0006366">
    <property type="term" value="P:transcription by RNA polymerase II"/>
    <property type="evidence" value="ECO:0007669"/>
    <property type="project" value="InterPro"/>
</dbReference>
<dbReference type="GO" id="GO:0005634">
    <property type="term" value="C:nucleus"/>
    <property type="evidence" value="ECO:0007669"/>
    <property type="project" value="UniProtKB-SubCell"/>
</dbReference>